<feature type="region of interest" description="Disordered" evidence="1">
    <location>
        <begin position="1"/>
        <end position="28"/>
    </location>
</feature>
<gene>
    <name evidence="2" type="ORF">IF1G_06864</name>
</gene>
<keyword evidence="3" id="KW-1185">Reference proteome</keyword>
<accession>A0A545UZH5</accession>
<proteinExistence type="predicted"/>
<protein>
    <submittedName>
        <fullName evidence="2">Uncharacterized protein</fullName>
    </submittedName>
</protein>
<evidence type="ECO:0000313" key="2">
    <source>
        <dbReference type="EMBL" id="TQV94853.1"/>
    </source>
</evidence>
<dbReference type="EMBL" id="SPUK01000009">
    <property type="protein sequence ID" value="TQV94853.1"/>
    <property type="molecule type" value="Genomic_DNA"/>
</dbReference>
<reference evidence="2 3" key="1">
    <citation type="journal article" date="2019" name="Appl. Microbiol. Biotechnol.">
        <title>Genome sequence of Isaria javanica and comparative genome analysis insights into family S53 peptidase evolution in fungal entomopathogens.</title>
        <authorList>
            <person name="Lin R."/>
            <person name="Zhang X."/>
            <person name="Xin B."/>
            <person name="Zou M."/>
            <person name="Gao Y."/>
            <person name="Qin F."/>
            <person name="Hu Q."/>
            <person name="Xie B."/>
            <person name="Cheng X."/>
        </authorList>
    </citation>
    <scope>NUCLEOTIDE SEQUENCE [LARGE SCALE GENOMIC DNA]</scope>
    <source>
        <strain evidence="2 3">IJ1G</strain>
    </source>
</reference>
<dbReference type="AlphaFoldDB" id="A0A545UZH5"/>
<comment type="caution">
    <text evidence="2">The sequence shown here is derived from an EMBL/GenBank/DDBJ whole genome shotgun (WGS) entry which is preliminary data.</text>
</comment>
<sequence>MALKKEEQKSQTPVRNKHSQIRVAVGSNPPQTGDLFARLPQIAQATSHIIKDSSWWIRVDTQKPTNEIVLVPNPLPPRIRPPKAERLHRLVERISLLTQCCTFVII</sequence>
<name>A0A545UZH5_9HYPO</name>
<dbReference type="Proteomes" id="UP000315783">
    <property type="component" value="Unassembled WGS sequence"/>
</dbReference>
<evidence type="ECO:0000313" key="3">
    <source>
        <dbReference type="Proteomes" id="UP000315783"/>
    </source>
</evidence>
<evidence type="ECO:0000256" key="1">
    <source>
        <dbReference type="SAM" id="MobiDB-lite"/>
    </source>
</evidence>
<organism evidence="2 3">
    <name type="scientific">Cordyceps javanica</name>
    <dbReference type="NCBI Taxonomy" id="43265"/>
    <lineage>
        <taxon>Eukaryota</taxon>
        <taxon>Fungi</taxon>
        <taxon>Dikarya</taxon>
        <taxon>Ascomycota</taxon>
        <taxon>Pezizomycotina</taxon>
        <taxon>Sordariomycetes</taxon>
        <taxon>Hypocreomycetidae</taxon>
        <taxon>Hypocreales</taxon>
        <taxon>Cordycipitaceae</taxon>
        <taxon>Cordyceps</taxon>
    </lineage>
</organism>